<dbReference type="InterPro" id="IPR022742">
    <property type="entry name" value="Hydrolase_4"/>
</dbReference>
<dbReference type="Proteomes" id="UP000031327">
    <property type="component" value="Unassembled WGS sequence"/>
</dbReference>
<sequence length="296" mass="32899">MPFIVCREITIHCEDKYPLAATVFLPKGTLKGAVVIGPATGIKRQFYTAFAEFLAGSGYGVLTYDNRGIGQSLHGEIDKHPATLQSWGQQDLPAAISALKSEFQNVNYHLVGHSAGGQLIGLAPNATELSSMFNFASSSGRLLNMKVKDQFKSHFFMNVFIPFSNLVFGHTKSHWFGMGEPLPKAVAAQWRTWCNGCGYVKTAFGKTIDTHYFNELTFPSMWVNAVDDFIANHKNVKDMIAVSPNSVAETLTLVPKEYGLKEIGHMKFFSRKSSILWQICLDWLDNYGRDKSANLN</sequence>
<dbReference type="InterPro" id="IPR017208">
    <property type="entry name" value="UCP037442_abhydr"/>
</dbReference>
<feature type="domain" description="Serine aminopeptidase S33" evidence="1">
    <location>
        <begin position="31"/>
        <end position="119"/>
    </location>
</feature>
<proteinExistence type="predicted"/>
<keyword evidence="2" id="KW-0378">Hydrolase</keyword>
<dbReference type="Pfam" id="PF12146">
    <property type="entry name" value="Hydrolase_4"/>
    <property type="match status" value="1"/>
</dbReference>
<accession>A0A0C1MI29</accession>
<dbReference type="OrthoDB" id="9785076at2"/>
<reference evidence="2 3" key="1">
    <citation type="submission" date="2014-12" db="EMBL/GenBank/DDBJ databases">
        <title>Draft Genome Sequence of Pseudoalteromonas luteoviolacea HI1.</title>
        <authorList>
            <person name="Asahina A.Y."/>
            <person name="Hadfield M.G."/>
        </authorList>
    </citation>
    <scope>NUCLEOTIDE SEQUENCE [LARGE SCALE GENOMIC DNA]</scope>
    <source>
        <strain evidence="2 3">HI1</strain>
    </source>
</reference>
<dbReference type="EMBL" id="JWIC01000006">
    <property type="protein sequence ID" value="KID56624.1"/>
    <property type="molecule type" value="Genomic_DNA"/>
</dbReference>
<dbReference type="RefSeq" id="WP_039609691.1">
    <property type="nucleotide sequence ID" value="NZ_JWIC01000006.1"/>
</dbReference>
<name>A0A0C1MI29_9GAMM</name>
<organism evidence="2 3">
    <name type="scientific">Pseudoalteromonas luteoviolacea</name>
    <dbReference type="NCBI Taxonomy" id="43657"/>
    <lineage>
        <taxon>Bacteria</taxon>
        <taxon>Pseudomonadati</taxon>
        <taxon>Pseudomonadota</taxon>
        <taxon>Gammaproteobacteria</taxon>
        <taxon>Alteromonadales</taxon>
        <taxon>Pseudoalteromonadaceae</taxon>
        <taxon>Pseudoalteromonas</taxon>
    </lineage>
</organism>
<gene>
    <name evidence="2" type="ORF">JF50_11890</name>
</gene>
<dbReference type="SUPFAM" id="SSF53474">
    <property type="entry name" value="alpha/beta-Hydrolases"/>
    <property type="match status" value="1"/>
</dbReference>
<evidence type="ECO:0000313" key="2">
    <source>
        <dbReference type="EMBL" id="KID56624.1"/>
    </source>
</evidence>
<dbReference type="InterPro" id="IPR029058">
    <property type="entry name" value="AB_hydrolase_fold"/>
</dbReference>
<evidence type="ECO:0000259" key="1">
    <source>
        <dbReference type="Pfam" id="PF12146"/>
    </source>
</evidence>
<dbReference type="GO" id="GO:0016787">
    <property type="term" value="F:hydrolase activity"/>
    <property type="evidence" value="ECO:0007669"/>
    <property type="project" value="UniProtKB-KW"/>
</dbReference>
<dbReference type="Gene3D" id="3.40.50.1820">
    <property type="entry name" value="alpha/beta hydrolase"/>
    <property type="match status" value="1"/>
</dbReference>
<dbReference type="PIRSF" id="PIRSF037442">
    <property type="entry name" value="UCP037442_abhydr"/>
    <property type="match status" value="1"/>
</dbReference>
<protein>
    <submittedName>
        <fullName evidence="2">Alpha/beta hydrolase</fullName>
    </submittedName>
</protein>
<dbReference type="AlphaFoldDB" id="A0A0C1MI29"/>
<comment type="caution">
    <text evidence="2">The sequence shown here is derived from an EMBL/GenBank/DDBJ whole genome shotgun (WGS) entry which is preliminary data.</text>
</comment>
<evidence type="ECO:0000313" key="3">
    <source>
        <dbReference type="Proteomes" id="UP000031327"/>
    </source>
</evidence>